<dbReference type="CDD" id="cd06575">
    <property type="entry name" value="PASTA_Pbp2x-like_2"/>
    <property type="match status" value="1"/>
</dbReference>
<dbReference type="InterPro" id="IPR005311">
    <property type="entry name" value="PBP_dimer"/>
</dbReference>
<dbReference type="Pfam" id="PF03793">
    <property type="entry name" value="PASTA"/>
    <property type="match status" value="1"/>
</dbReference>
<feature type="domain" description="PASTA" evidence="5">
    <location>
        <begin position="645"/>
        <end position="706"/>
    </location>
</feature>
<keyword evidence="7" id="KW-1185">Reference proteome</keyword>
<evidence type="ECO:0000259" key="5">
    <source>
        <dbReference type="PROSITE" id="PS51178"/>
    </source>
</evidence>
<dbReference type="SUPFAM" id="SSF56519">
    <property type="entry name" value="Penicillin binding protein dimerisation domain"/>
    <property type="match status" value="1"/>
</dbReference>
<dbReference type="PANTHER" id="PTHR30627">
    <property type="entry name" value="PEPTIDOGLYCAN D,D-TRANSPEPTIDASE"/>
    <property type="match status" value="1"/>
</dbReference>
<accession>A0A3N2QBF9</accession>
<comment type="subcellular location">
    <subcellularLocation>
        <location evidence="1">Membrane</location>
    </subcellularLocation>
</comment>
<dbReference type="SUPFAM" id="SSF54184">
    <property type="entry name" value="Penicillin-binding protein 2x (pbp-2x), c-terminal domain"/>
    <property type="match status" value="1"/>
</dbReference>
<dbReference type="GO" id="GO:0005886">
    <property type="term" value="C:plasma membrane"/>
    <property type="evidence" value="ECO:0007669"/>
    <property type="project" value="TreeGrafter"/>
</dbReference>
<dbReference type="Pfam" id="PF03717">
    <property type="entry name" value="PBP_dimer"/>
    <property type="match status" value="1"/>
</dbReference>
<dbReference type="GO" id="GO:0008658">
    <property type="term" value="F:penicillin binding"/>
    <property type="evidence" value="ECO:0007669"/>
    <property type="project" value="InterPro"/>
</dbReference>
<dbReference type="EMBL" id="RARA01000026">
    <property type="protein sequence ID" value="ROT47147.1"/>
    <property type="molecule type" value="Genomic_DNA"/>
</dbReference>
<dbReference type="Proteomes" id="UP000270927">
    <property type="component" value="Unassembled WGS sequence"/>
</dbReference>
<dbReference type="Gene3D" id="3.40.710.10">
    <property type="entry name" value="DD-peptidase/beta-lactamase superfamily"/>
    <property type="match status" value="1"/>
</dbReference>
<dbReference type="PANTHER" id="PTHR30627:SF1">
    <property type="entry name" value="PEPTIDOGLYCAN D,D-TRANSPEPTIDASE FTSI"/>
    <property type="match status" value="1"/>
</dbReference>
<feature type="transmembrane region" description="Helical" evidence="4">
    <location>
        <begin position="7"/>
        <end position="26"/>
    </location>
</feature>
<evidence type="ECO:0000256" key="3">
    <source>
        <dbReference type="ARBA" id="ARBA00023136"/>
    </source>
</evidence>
<keyword evidence="2" id="KW-0378">Hydrolase</keyword>
<dbReference type="SMART" id="SM00740">
    <property type="entry name" value="PASTA"/>
    <property type="match status" value="1"/>
</dbReference>
<dbReference type="GO" id="GO:0004180">
    <property type="term" value="F:carboxypeptidase activity"/>
    <property type="evidence" value="ECO:0007669"/>
    <property type="project" value="UniProtKB-KW"/>
</dbReference>
<name>A0A3N2QBF9_9BACT</name>
<dbReference type="Gene3D" id="3.90.1310.10">
    <property type="entry name" value="Penicillin-binding protein 2a (Domain 2)"/>
    <property type="match status" value="1"/>
</dbReference>
<evidence type="ECO:0000313" key="6">
    <source>
        <dbReference type="EMBL" id="ROT47147.1"/>
    </source>
</evidence>
<proteinExistence type="predicted"/>
<organism evidence="6 7">
    <name type="scientific">Candidatus Cardinium hertigii</name>
    <dbReference type="NCBI Taxonomy" id="247481"/>
    <lineage>
        <taxon>Bacteria</taxon>
        <taxon>Pseudomonadati</taxon>
        <taxon>Bacteroidota</taxon>
        <taxon>Cytophagia</taxon>
        <taxon>Cytophagales</taxon>
        <taxon>Amoebophilaceae</taxon>
        <taxon>Candidatus Cardinium</taxon>
    </lineage>
</organism>
<keyword evidence="2" id="KW-0121">Carboxypeptidase</keyword>
<evidence type="ECO:0000313" key="7">
    <source>
        <dbReference type="Proteomes" id="UP000270927"/>
    </source>
</evidence>
<comment type="caution">
    <text evidence="6">The sequence shown here is derived from an EMBL/GenBank/DDBJ whole genome shotgun (WGS) entry which is preliminary data.</text>
</comment>
<dbReference type="Gene3D" id="3.30.450.330">
    <property type="match status" value="1"/>
</dbReference>
<keyword evidence="3 4" id="KW-0472">Membrane</keyword>
<dbReference type="GO" id="GO:0051301">
    <property type="term" value="P:cell division"/>
    <property type="evidence" value="ECO:0007669"/>
    <property type="project" value="UniProtKB-KW"/>
</dbReference>
<dbReference type="OrthoDB" id="9804124at2"/>
<evidence type="ECO:0000256" key="4">
    <source>
        <dbReference type="SAM" id="Phobius"/>
    </source>
</evidence>
<dbReference type="PROSITE" id="PS51178">
    <property type="entry name" value="PASTA"/>
    <property type="match status" value="1"/>
</dbReference>
<dbReference type="GO" id="GO:0071555">
    <property type="term" value="P:cell wall organization"/>
    <property type="evidence" value="ECO:0007669"/>
    <property type="project" value="TreeGrafter"/>
</dbReference>
<sequence length="707" mass="79009">MLFTKEILLRARIILLAIVLFMLAIIGKIANLQFLEGDKWRNRAKIAQLAYKPILASRGNIYADNGALLATSLPFYTVALDPTIVSEASFQAGIALLSQKLSDFYGDASPELYRKRITHARNKKQKYIRIHKRYITYEEKKKMLQWPIFKQGKFKGGVIFEEQYKRYYPFQDLAKRVIGIHRVTHGSGLEYAFNNELKGIDGQALYQKVVGGNWKQVEESAMVRPIHGYDLETTIDINLQDVAQSSLLAVLEKTTAQNGCAIVMEVSTGAIKAMANLTRTQSGKYAETYNYAVGNQGTVEPGSIFKLVSMLAFLEETDLPLTETIDTGNGKVKFYDRWMCDVKKGGHGLITLQELFEKSSNVGTAMIIQQTFGANPQKFIDYIEQLHMHKPLGIELAGEGKPYMITPKNKMWNLVTLPWLSIGYNLQITPLQALVLYNAVANNGKMVKPMFIRNIKSANGIVQTFPTIVLKEKICSDKTLHKLQNLLEGTVERGSARCIKHSFYKIAGKTGTAEKLVNGKYTDNHLTSFAGYFPADHPRYSCIIVVDSPQGEQFRFGAEVPAPIFKDIVDRIAGKDLQGRKIINEVVPAPSNANAVNLSNTGKTDELSFLYQWLQLPIPGQLNGAEMWANLTLSPAKNHFQALKLPAPKEVPNVLHMKLRDALFLLESSGLTVAIEGTIHGHVCKQSLPPYKSIPADRQIIITLQKL</sequence>
<keyword evidence="2" id="KW-0645">Protease</keyword>
<dbReference type="InterPro" id="IPR001460">
    <property type="entry name" value="PCN-bd_Tpept"/>
</dbReference>
<dbReference type="Pfam" id="PF00905">
    <property type="entry name" value="Transpeptidase"/>
    <property type="match status" value="1"/>
</dbReference>
<dbReference type="InterPro" id="IPR050515">
    <property type="entry name" value="Beta-lactam/transpept"/>
</dbReference>
<keyword evidence="4" id="KW-0812">Transmembrane</keyword>
<evidence type="ECO:0000256" key="1">
    <source>
        <dbReference type="ARBA" id="ARBA00004370"/>
    </source>
</evidence>
<keyword evidence="6" id="KW-0132">Cell division</keyword>
<evidence type="ECO:0000256" key="2">
    <source>
        <dbReference type="ARBA" id="ARBA00022645"/>
    </source>
</evidence>
<gene>
    <name evidence="6" type="ORF">EDM02_04690</name>
</gene>
<dbReference type="InterPro" id="IPR036138">
    <property type="entry name" value="PBP_dimer_sf"/>
</dbReference>
<dbReference type="SUPFAM" id="SSF56601">
    <property type="entry name" value="beta-lactamase/transpeptidase-like"/>
    <property type="match status" value="1"/>
</dbReference>
<reference evidence="6 7" key="1">
    <citation type="submission" date="2018-09" db="EMBL/GenBank/DDBJ databases">
        <title>Comparative Genomics of Wolbachia-Cardinium Dual Endosymbiosis in a Plant-Parasitic Nematode.</title>
        <authorList>
            <person name="Brown A.M.V."/>
            <person name="Wasala S.K."/>
            <person name="Howe D.K."/>
            <person name="Peetz A.B."/>
            <person name="Zasada I.A."/>
            <person name="Denver D.R."/>
        </authorList>
    </citation>
    <scope>NUCLEOTIDE SEQUENCE [LARGE SCALE GENOMIC DNA]</scope>
    <source>
        <strain evidence="6 7">Pp_1</strain>
    </source>
</reference>
<dbReference type="RefSeq" id="WP_123663428.1">
    <property type="nucleotide sequence ID" value="NZ_RARA01000026.1"/>
</dbReference>
<keyword evidence="6" id="KW-0131">Cell cycle</keyword>
<dbReference type="AlphaFoldDB" id="A0A3N2QBF9"/>
<dbReference type="InterPro" id="IPR005543">
    <property type="entry name" value="PASTA_dom"/>
</dbReference>
<dbReference type="InterPro" id="IPR012338">
    <property type="entry name" value="Beta-lactam/transpept-like"/>
</dbReference>
<protein>
    <submittedName>
        <fullName evidence="6">Cell division protein</fullName>
    </submittedName>
</protein>
<keyword evidence="4" id="KW-1133">Transmembrane helix</keyword>